<proteinExistence type="predicted"/>
<gene>
    <name evidence="4" type="ORF">GIY30_05705</name>
</gene>
<feature type="domain" description="Methyltransferase type 11" evidence="3">
    <location>
        <begin position="75"/>
        <end position="162"/>
    </location>
</feature>
<name>A0A6L7GLR8_9ACTN</name>
<keyword evidence="5" id="KW-1185">Reference proteome</keyword>
<dbReference type="InterPro" id="IPR013216">
    <property type="entry name" value="Methyltransf_11"/>
</dbReference>
<dbReference type="GO" id="GO:0032259">
    <property type="term" value="P:methylation"/>
    <property type="evidence" value="ECO:0007669"/>
    <property type="project" value="UniProtKB-KW"/>
</dbReference>
<feature type="binding site" evidence="1">
    <location>
        <position position="7"/>
    </location>
    <ligand>
        <name>Zn(2+)</name>
        <dbReference type="ChEBI" id="CHEBI:29105"/>
    </ligand>
</feature>
<dbReference type="GO" id="GO:0008757">
    <property type="term" value="F:S-adenosylmethionine-dependent methyltransferase activity"/>
    <property type="evidence" value="ECO:0007669"/>
    <property type="project" value="InterPro"/>
</dbReference>
<dbReference type="Gene3D" id="3.40.50.150">
    <property type="entry name" value="Vaccinia Virus protein VP39"/>
    <property type="match status" value="1"/>
</dbReference>
<dbReference type="PIRSF" id="PIRSF018249">
    <property type="entry name" value="MyrA_prd"/>
    <property type="match status" value="1"/>
</dbReference>
<evidence type="ECO:0000313" key="4">
    <source>
        <dbReference type="EMBL" id="MXP20849.1"/>
    </source>
</evidence>
<evidence type="ECO:0000256" key="1">
    <source>
        <dbReference type="PIRSR" id="PIRSR018249-1"/>
    </source>
</evidence>
<organism evidence="4 5">
    <name type="scientific">Gordonia mangrovi</name>
    <dbReference type="NCBI Taxonomy" id="2665643"/>
    <lineage>
        <taxon>Bacteria</taxon>
        <taxon>Bacillati</taxon>
        <taxon>Actinomycetota</taxon>
        <taxon>Actinomycetes</taxon>
        <taxon>Mycobacteriales</taxon>
        <taxon>Gordoniaceae</taxon>
        <taxon>Gordonia</taxon>
    </lineage>
</organism>
<sequence>MICVASHRFDIARQGYVSLLDGRSTPHRSDTAAMVAARRRVHESGLFDPVVRAVADASGTPTDRAGTSDRPPLVLDAGAGTGRYLAGALAGSDAWWGIGLDLSKYCARAVARVHPRAAAVVADIWRPLPIRTASVGVVLSVFSPRNIDEFARVLHSGGVLVVVTPNADHLAEIVGPMDMLGIAEDKDQRLRTALGDRFEITAEHEVRHRADLDATAIGDLVAMGPSAFHRTADEIRSAAEAVTHGSGRSAVSVSVSVSVTVCRPTPPGPLTAE</sequence>
<dbReference type="Proteomes" id="UP000475545">
    <property type="component" value="Unassembled WGS sequence"/>
</dbReference>
<feature type="binding site" evidence="2">
    <location>
        <position position="47"/>
    </location>
    <ligand>
        <name>S-adenosyl-L-methionine</name>
        <dbReference type="ChEBI" id="CHEBI:59789"/>
    </ligand>
</feature>
<keyword evidence="4" id="KW-0808">Transferase</keyword>
<evidence type="ECO:0000313" key="5">
    <source>
        <dbReference type="Proteomes" id="UP000475545"/>
    </source>
</evidence>
<accession>A0A6L7GLR8</accession>
<reference evidence="4 5" key="1">
    <citation type="submission" date="2019-11" db="EMBL/GenBank/DDBJ databases">
        <title>Gordonia sp. nov., a novel actinobacterium isolated from mangrove soil in Hainan.</title>
        <authorList>
            <person name="Huang X."/>
            <person name="Xie Y."/>
            <person name="Chu X."/>
            <person name="Xiao K."/>
        </authorList>
    </citation>
    <scope>NUCLEOTIDE SEQUENCE [LARGE SCALE GENOMIC DNA]</scope>
    <source>
        <strain evidence="4 5">HNM0687</strain>
    </source>
</reference>
<dbReference type="GO" id="GO:0046872">
    <property type="term" value="F:metal ion binding"/>
    <property type="evidence" value="ECO:0007669"/>
    <property type="project" value="UniProtKB-KW"/>
</dbReference>
<evidence type="ECO:0000259" key="3">
    <source>
        <dbReference type="Pfam" id="PF08241"/>
    </source>
</evidence>
<feature type="binding site" evidence="2">
    <location>
        <position position="169"/>
    </location>
    <ligand>
        <name>S-adenosyl-L-methionine</name>
        <dbReference type="ChEBI" id="CHEBI:59789"/>
    </ligand>
</feature>
<keyword evidence="1" id="KW-0862">Zinc</keyword>
<comment type="caution">
    <text evidence="4">The sequence shown here is derived from an EMBL/GenBank/DDBJ whole genome shotgun (WGS) entry which is preliminary data.</text>
</comment>
<keyword evidence="2" id="KW-0949">S-adenosyl-L-methionine</keyword>
<evidence type="ECO:0000256" key="2">
    <source>
        <dbReference type="PIRSR" id="PIRSR018249-2"/>
    </source>
</evidence>
<dbReference type="Pfam" id="PF08241">
    <property type="entry name" value="Methyltransf_11"/>
    <property type="match status" value="1"/>
</dbReference>
<keyword evidence="1" id="KW-0479">Metal-binding</keyword>
<dbReference type="InterPro" id="IPR029063">
    <property type="entry name" value="SAM-dependent_MTases_sf"/>
</dbReference>
<dbReference type="CDD" id="cd02440">
    <property type="entry name" value="AdoMet_MTases"/>
    <property type="match status" value="1"/>
</dbReference>
<dbReference type="SUPFAM" id="SSF53335">
    <property type="entry name" value="S-adenosyl-L-methionine-dependent methyltransferases"/>
    <property type="match status" value="1"/>
</dbReference>
<dbReference type="EMBL" id="WMBR01000001">
    <property type="protein sequence ID" value="MXP20849.1"/>
    <property type="molecule type" value="Genomic_DNA"/>
</dbReference>
<feature type="binding site" evidence="1">
    <location>
        <position position="3"/>
    </location>
    <ligand>
        <name>Zn(2+)</name>
        <dbReference type="ChEBI" id="CHEBI:29105"/>
    </ligand>
</feature>
<dbReference type="InterPro" id="IPR016718">
    <property type="entry name" value="rRNA_m1G-MeTrfase_A_prd"/>
</dbReference>
<feature type="binding site" evidence="2">
    <location>
        <begin position="81"/>
        <end position="82"/>
    </location>
    <ligand>
        <name>S-adenosyl-L-methionine</name>
        <dbReference type="ChEBI" id="CHEBI:59789"/>
    </ligand>
</feature>
<keyword evidence="4" id="KW-0489">Methyltransferase</keyword>
<protein>
    <submittedName>
        <fullName evidence="4">Methyltransferase domain-containing protein</fullName>
    </submittedName>
</protein>
<dbReference type="AlphaFoldDB" id="A0A6L7GLR8"/>